<dbReference type="GO" id="GO:0007165">
    <property type="term" value="P:signal transduction"/>
    <property type="evidence" value="ECO:0007669"/>
    <property type="project" value="InterPro"/>
</dbReference>
<accession>A0A543JFX1</accession>
<dbReference type="SUPFAM" id="SSF52200">
    <property type="entry name" value="Toll/Interleukin receptor TIR domain"/>
    <property type="match status" value="1"/>
</dbReference>
<dbReference type="RefSeq" id="WP_141979651.1">
    <property type="nucleotide sequence ID" value="NZ_VFPP01000001.1"/>
</dbReference>
<sequence length="376" mass="42297">MTTSDAIGFWSYAHDDDRSARGGILKLAESIAEEYDLLTGRTLELFVDRTALQWGDNWKERIDTGLSAATFFIPIITPRYFSRPECRREFIEFSAQATSLGLQEFILPVLYVPVAGLDVDSTDELVASVARTQYEDWSSLRLLGPDSSEYRLSVNRLVTRLTDIETRLAEVQRDNERPAAPEDEEDDLLGLIAKVEALLPDWHDAVVGARTTVAQRLATADTYYDNDIRLRARRAKQSAHIANLIRFANDSLPLSLRHTSEAARYSARSIELDPVMTKLLRDASEHPAGVELIESIGHAIDDAVVNIEAGKELRPDRIDVVDFYAKHVKLSRTFRELVGLEQEYKRLVGDGNQIVMRWAARLAEVREAAKQGSQVP</sequence>
<comment type="caution">
    <text evidence="2">The sequence shown here is derived from an EMBL/GenBank/DDBJ whole genome shotgun (WGS) entry which is preliminary data.</text>
</comment>
<protein>
    <submittedName>
        <fullName evidence="2">TIR domain-containing protein</fullName>
    </submittedName>
</protein>
<dbReference type="InterPro" id="IPR000157">
    <property type="entry name" value="TIR_dom"/>
</dbReference>
<dbReference type="Proteomes" id="UP000316628">
    <property type="component" value="Unassembled WGS sequence"/>
</dbReference>
<dbReference type="SMART" id="SM00255">
    <property type="entry name" value="TIR"/>
    <property type="match status" value="1"/>
</dbReference>
<dbReference type="InterPro" id="IPR035897">
    <property type="entry name" value="Toll_tir_struct_dom_sf"/>
</dbReference>
<evidence type="ECO:0000313" key="2">
    <source>
        <dbReference type="EMBL" id="TQM81729.1"/>
    </source>
</evidence>
<organism evidence="2 3">
    <name type="scientific">Saccharothrix saharensis</name>
    <dbReference type="NCBI Taxonomy" id="571190"/>
    <lineage>
        <taxon>Bacteria</taxon>
        <taxon>Bacillati</taxon>
        <taxon>Actinomycetota</taxon>
        <taxon>Actinomycetes</taxon>
        <taxon>Pseudonocardiales</taxon>
        <taxon>Pseudonocardiaceae</taxon>
        <taxon>Saccharothrix</taxon>
    </lineage>
</organism>
<name>A0A543JFX1_9PSEU</name>
<evidence type="ECO:0000259" key="1">
    <source>
        <dbReference type="SMART" id="SM00255"/>
    </source>
</evidence>
<dbReference type="OrthoDB" id="9147462at2"/>
<gene>
    <name evidence="2" type="ORF">FHX81_4102</name>
</gene>
<dbReference type="Gene3D" id="3.40.50.10140">
    <property type="entry name" value="Toll/interleukin-1 receptor homology (TIR) domain"/>
    <property type="match status" value="1"/>
</dbReference>
<proteinExistence type="predicted"/>
<feature type="domain" description="TIR" evidence="1">
    <location>
        <begin position="9"/>
        <end position="167"/>
    </location>
</feature>
<evidence type="ECO:0000313" key="3">
    <source>
        <dbReference type="Proteomes" id="UP000316628"/>
    </source>
</evidence>
<dbReference type="AlphaFoldDB" id="A0A543JFX1"/>
<keyword evidence="3" id="KW-1185">Reference proteome</keyword>
<reference evidence="2 3" key="1">
    <citation type="submission" date="2019-06" db="EMBL/GenBank/DDBJ databases">
        <title>Sequencing the genomes of 1000 actinobacteria strains.</title>
        <authorList>
            <person name="Klenk H.-P."/>
        </authorList>
    </citation>
    <scope>NUCLEOTIDE SEQUENCE [LARGE SCALE GENOMIC DNA]</scope>
    <source>
        <strain evidence="2 3">DSM 45456</strain>
    </source>
</reference>
<dbReference type="EMBL" id="VFPP01000001">
    <property type="protein sequence ID" value="TQM81729.1"/>
    <property type="molecule type" value="Genomic_DNA"/>
</dbReference>
<dbReference type="Pfam" id="PF13676">
    <property type="entry name" value="TIR_2"/>
    <property type="match status" value="1"/>
</dbReference>